<comment type="similarity">
    <text evidence="2">Belongs to the peptidase C48 family.</text>
</comment>
<dbReference type="EMBL" id="SGPK01000255">
    <property type="protein sequence ID" value="THH05526.1"/>
    <property type="molecule type" value="Genomic_DNA"/>
</dbReference>
<evidence type="ECO:0000256" key="6">
    <source>
        <dbReference type="ARBA" id="ARBA00022801"/>
    </source>
</evidence>
<comment type="similarity">
    <text evidence="3">Belongs to the SKN1/KRE6 family.</text>
</comment>
<feature type="compositionally biased region" description="Basic and acidic residues" evidence="12">
    <location>
        <begin position="1533"/>
        <end position="1551"/>
    </location>
</feature>
<dbReference type="InterPro" id="IPR003653">
    <property type="entry name" value="Peptidase_C48_C"/>
</dbReference>
<proteinExistence type="inferred from homology"/>
<dbReference type="GO" id="GO:0006078">
    <property type="term" value="P:(1-&gt;6)-beta-D-glucan biosynthetic process"/>
    <property type="evidence" value="ECO:0007669"/>
    <property type="project" value="TreeGrafter"/>
</dbReference>
<feature type="signal peptide" evidence="14">
    <location>
        <begin position="1"/>
        <end position="25"/>
    </location>
</feature>
<evidence type="ECO:0000256" key="3">
    <source>
        <dbReference type="ARBA" id="ARBA00010962"/>
    </source>
</evidence>
<evidence type="ECO:0000256" key="4">
    <source>
        <dbReference type="ARBA" id="ARBA00022670"/>
    </source>
</evidence>
<keyword evidence="5 13" id="KW-0812">Transmembrane</keyword>
<keyword evidence="8 13" id="KW-1133">Transmembrane helix</keyword>
<keyword evidence="14" id="KW-0732">Signal</keyword>
<dbReference type="InterPro" id="IPR000757">
    <property type="entry name" value="Beta-glucanase-like"/>
</dbReference>
<dbReference type="PROSITE" id="PS51762">
    <property type="entry name" value="GH16_2"/>
    <property type="match status" value="1"/>
</dbReference>
<dbReference type="GO" id="GO:0005886">
    <property type="term" value="C:plasma membrane"/>
    <property type="evidence" value="ECO:0007669"/>
    <property type="project" value="TreeGrafter"/>
</dbReference>
<keyword evidence="10" id="KW-0325">Glycoprotein</keyword>
<dbReference type="SUPFAM" id="SSF54001">
    <property type="entry name" value="Cysteine proteinases"/>
    <property type="match status" value="1"/>
</dbReference>
<evidence type="ECO:0000256" key="8">
    <source>
        <dbReference type="ARBA" id="ARBA00022989"/>
    </source>
</evidence>
<comment type="caution">
    <text evidence="17">The sequence shown here is derived from an EMBL/GenBank/DDBJ whole genome shotgun (WGS) entry which is preliminary data.</text>
</comment>
<dbReference type="GO" id="GO:0005789">
    <property type="term" value="C:endoplasmic reticulum membrane"/>
    <property type="evidence" value="ECO:0007669"/>
    <property type="project" value="TreeGrafter"/>
</dbReference>
<keyword evidence="9 13" id="KW-0472">Membrane</keyword>
<feature type="compositionally biased region" description="Polar residues" evidence="12">
    <location>
        <begin position="49"/>
        <end position="72"/>
    </location>
</feature>
<evidence type="ECO:0000259" key="15">
    <source>
        <dbReference type="PROSITE" id="PS50600"/>
    </source>
</evidence>
<evidence type="ECO:0000256" key="1">
    <source>
        <dbReference type="ARBA" id="ARBA00004606"/>
    </source>
</evidence>
<dbReference type="Gene3D" id="2.60.120.200">
    <property type="match status" value="1"/>
</dbReference>
<evidence type="ECO:0000256" key="13">
    <source>
        <dbReference type="SAM" id="Phobius"/>
    </source>
</evidence>
<evidence type="ECO:0000259" key="16">
    <source>
        <dbReference type="PROSITE" id="PS51762"/>
    </source>
</evidence>
<evidence type="ECO:0000313" key="18">
    <source>
        <dbReference type="Proteomes" id="UP000308199"/>
    </source>
</evidence>
<dbReference type="SUPFAM" id="SSF49899">
    <property type="entry name" value="Concanavalin A-like lectins/glucanases"/>
    <property type="match status" value="1"/>
</dbReference>
<evidence type="ECO:0000256" key="7">
    <source>
        <dbReference type="ARBA" id="ARBA00022968"/>
    </source>
</evidence>
<dbReference type="Pfam" id="PF02902">
    <property type="entry name" value="Peptidase_C48"/>
    <property type="match status" value="2"/>
</dbReference>
<keyword evidence="18" id="KW-1185">Reference proteome</keyword>
<dbReference type="InterPro" id="IPR038765">
    <property type="entry name" value="Papain-like_cys_pep_sf"/>
</dbReference>
<feature type="region of interest" description="Disordered" evidence="12">
    <location>
        <begin position="761"/>
        <end position="806"/>
    </location>
</feature>
<comment type="subcellular location">
    <subcellularLocation>
        <location evidence="1">Membrane</location>
        <topology evidence="1">Single-pass type II membrane protein</topology>
    </subcellularLocation>
</comment>
<feature type="domain" description="Ubiquitin-like protease family profile" evidence="15">
    <location>
        <begin position="1334"/>
        <end position="1834"/>
    </location>
</feature>
<sequence length="1945" mass="215059">MTAAQPVPTLHLLIDILSLCHHTVAAVMSHVPRRLAPPSVYAQVPSSPPRQNSLGGPPFTSGSQRNPQSSSYAYVRQQAGPEETAQGVQTGAIGSGYGPYSYRPDSVRGEMYRDSHFSAAPSEDTSLTGHEKGATGGAAASTSIPPYLWDSKDPDLDDPLHNPDPIRDAALDRSFTLFSLRGWANASALVLIVAGLITLFIGYPIIADASRKSSTAAGFNLGGINASGQVPDLTNFPSLIDKDTPNEAMTKVGSDGNTYNLVFSDEFNIEGRSFYPGDDPYWEAVDLQYWPTGDLEWYDPSAVTTEGGNMVLTLTEVENHNLNFMSGMVTSWNKWCFTTGIIEVNISLPGNAETPGLWPAAWTMGNLGRAGYGATTEGMWPYTYAACDVGTFPNQTDASGNPTAADGLSFLPGQRVSACTCDGSDHPGPDVGTGRGVPEIDIIEAQIVTSLRKGQVSQSYQIAPYNIAYQFDNASDVTTIYDDSITDFNTYKGGLYQQAASAVTFVDSANYGGNGYATYGFEWWSDESNRNDGYITWSSEGTPSWKATAGSFGPDSTTQISQRLISEEPHYIIFNLGMSPSFQAQDFKNLVFPSRMYIDYVRVYQREGVDNTGCSPKNRPTASYINDHINAYSNPNLTTWSQAGYDFPRNSLFDGHRDLLPYSYKRPRLSILRATDRAASLRLSVYTIYISEAMISQKDRNQSRELIGMSVPVGSKRNADELENSTQSYASGSLNPGPNIWKKTPTRIRTPIAQTTLYGAREREDMTRGPSSRSVKPVLNPYGRISGGNPSDWGNGHGRTTNPTARNTITDYQTASKRQKTGKNDYKNSFIPRYYDTPGGSTSALPISSKWVSRYTFIPANDHSEKKIRATRQELSSPPPNKPVIDVDSFDLKERDNEISAQREILSVEPDEMNLFKVSGSADVSPKLSIERHATHHLTANLPNVGEPNTLHPSRKGGQLPKKPWWPLCLVDDGPSTARIRVYPNLKKRRTLLEESPTDDSVGEIENTDSTIKRDDFPWLSGTNVQKLKERFEHKARSRGPPHLDLFAHGVKDKMKGKINTKSQELKIEKSQPKSSRNSQHDRFATGSTRYRGASVSVPLKLCIWGKDMFRLPGDAVDPEYWLVWNKRASQLQLCKHPIGLRITKQIHRSLSFKLLDIKEVIVATDDSLSIIITLNHNPRLSDDLASVGLVFKVIDKYLDDDDDSFRALNDLLIERAGHKNRKQVVHPDSITSLERAIRQYESYMSQVKEKLADPSDASVATSSGSGIGKSTQAVKNTTVRPRPLYSGGKTINEALMPLRRSSRLSSGTPERQATPVIMDEIILVYPPSGSGAVNVTNGDLRRLEPSEFLNDTLIELGLKLWLNDLRVQQPALAEEIHVFSSFFYKKLNHKLFAEGYKSLRKWTTKVDIFKKKYIIIPINENVHWYLAIIYHPEHILDPLAMRSAPRTSKRTSNAAARFTSNGMRDAAEGKCLDTASRLSSPDLPTGPATVRDEDSDVSVEQVITATRSCSIDDEVMDEQHQTKTSDSPSDAELAHPTEMDLDKSSDHTYDAGDDNVSMEQLGLVEGGGPQQLSADVEVVPDSEGDEPEDEGTDQLCDDDDDDDDRIEPTEWSQSSSITPVPPRSVFNNQPSKSTEDSHIVDLERSSPSGNRATLAYPIKSFKTLKSNQLSAEEDGISLMDVDPVNNHETPRERPRSPLYRDIGDVEHDAENSRSPSAVSSASFYSTQSKMMLKNDEQILSPIDVSAEQILDEGENAWNNDFGEQPRTWIFSLDSLGGRHPSVFNKLNQYLHAEAKDKKGVDNPSNALTKIALVPAQPNYCDCGLYLLHFAKTFMSDPEKYKNAICSTRKSAVNERNALWFGNQVGTMREEMKARILAESESWKKFKADKNLDRRDTSESSGPTPAMELSDDEIEVSEVKHRGVSSSVPIKESGKAAAKPTRMRV</sequence>
<evidence type="ECO:0000256" key="2">
    <source>
        <dbReference type="ARBA" id="ARBA00005234"/>
    </source>
</evidence>
<feature type="region of interest" description="Disordered" evidence="12">
    <location>
        <begin position="1475"/>
        <end position="1555"/>
    </location>
</feature>
<dbReference type="PANTHER" id="PTHR31361:SF1">
    <property type="entry name" value="BETA-GLUCAN SYNTHESIS-ASSOCIATED PROTEIN KRE6-RELATED"/>
    <property type="match status" value="1"/>
</dbReference>
<evidence type="ECO:0000256" key="11">
    <source>
        <dbReference type="ARBA" id="ARBA00023316"/>
    </source>
</evidence>
<keyword evidence="4" id="KW-0645">Protease</keyword>
<evidence type="ECO:0000256" key="12">
    <source>
        <dbReference type="SAM" id="MobiDB-lite"/>
    </source>
</evidence>
<feature type="domain" description="GH16" evidence="16">
    <location>
        <begin position="252"/>
        <end position="609"/>
    </location>
</feature>
<dbReference type="PROSITE" id="PS50600">
    <property type="entry name" value="ULP_PROTEASE"/>
    <property type="match status" value="1"/>
</dbReference>
<feature type="region of interest" description="Disordered" evidence="12">
    <location>
        <begin position="1062"/>
        <end position="1088"/>
    </location>
</feature>
<dbReference type="OrthoDB" id="412647at2759"/>
<feature type="region of interest" description="Disordered" evidence="12">
    <location>
        <begin position="40"/>
        <end position="96"/>
    </location>
</feature>
<feature type="transmembrane region" description="Helical" evidence="13">
    <location>
        <begin position="183"/>
        <end position="206"/>
    </location>
</feature>
<feature type="region of interest" description="Disordered" evidence="12">
    <location>
        <begin position="1677"/>
        <end position="1701"/>
    </location>
</feature>
<feature type="compositionally biased region" description="Acidic residues" evidence="12">
    <location>
        <begin position="1579"/>
        <end position="1606"/>
    </location>
</feature>
<dbReference type="PANTHER" id="PTHR31361">
    <property type="entry name" value="BETA-GLUCAN SYNTHESIS-ASSOCIATED PROTEIN KRE6-RELATED"/>
    <property type="match status" value="1"/>
</dbReference>
<keyword evidence="6" id="KW-0378">Hydrolase</keyword>
<organism evidence="17 18">
    <name type="scientific">Phellinidium pouzarii</name>
    <dbReference type="NCBI Taxonomy" id="167371"/>
    <lineage>
        <taxon>Eukaryota</taxon>
        <taxon>Fungi</taxon>
        <taxon>Dikarya</taxon>
        <taxon>Basidiomycota</taxon>
        <taxon>Agaricomycotina</taxon>
        <taxon>Agaricomycetes</taxon>
        <taxon>Hymenochaetales</taxon>
        <taxon>Hymenochaetaceae</taxon>
        <taxon>Phellinidium</taxon>
    </lineage>
</organism>
<dbReference type="FunFam" id="2.60.120.200:FF:000140">
    <property type="entry name" value="Beta-glucan synthesis-associated protein"/>
    <property type="match status" value="1"/>
</dbReference>
<gene>
    <name evidence="17" type="ORF">EW145_g4731</name>
</gene>
<evidence type="ECO:0008006" key="19">
    <source>
        <dbReference type="Google" id="ProtNLM"/>
    </source>
</evidence>
<dbReference type="InterPro" id="IPR005629">
    <property type="entry name" value="Skn1/Kre6/Sbg1"/>
</dbReference>
<protein>
    <recommendedName>
        <fullName evidence="19">Ubiquitin-like protease family profile domain-containing protein</fullName>
    </recommendedName>
</protein>
<dbReference type="GO" id="GO:0008234">
    <property type="term" value="F:cysteine-type peptidase activity"/>
    <property type="evidence" value="ECO:0007669"/>
    <property type="project" value="InterPro"/>
</dbReference>
<feature type="compositionally biased region" description="Basic and acidic residues" evidence="12">
    <location>
        <begin position="150"/>
        <end position="161"/>
    </location>
</feature>
<dbReference type="FunFam" id="2.60.120.200:FF:000135">
    <property type="entry name" value="Related to KRE6-glucan synthase subunit"/>
    <property type="match status" value="1"/>
</dbReference>
<feature type="region of interest" description="Disordered" evidence="12">
    <location>
        <begin position="1890"/>
        <end position="1945"/>
    </location>
</feature>
<feature type="region of interest" description="Disordered" evidence="12">
    <location>
        <begin position="1255"/>
        <end position="1276"/>
    </location>
</feature>
<dbReference type="Gene3D" id="1.10.418.20">
    <property type="match status" value="1"/>
</dbReference>
<evidence type="ECO:0000256" key="10">
    <source>
        <dbReference type="ARBA" id="ARBA00023180"/>
    </source>
</evidence>
<feature type="compositionally biased region" description="Polar residues" evidence="12">
    <location>
        <begin position="1259"/>
        <end position="1276"/>
    </location>
</feature>
<dbReference type="Proteomes" id="UP000308199">
    <property type="component" value="Unassembled WGS sequence"/>
</dbReference>
<feature type="region of interest" description="Disordered" evidence="12">
    <location>
        <begin position="1579"/>
        <end position="1653"/>
    </location>
</feature>
<dbReference type="CDD" id="cd02180">
    <property type="entry name" value="GH16_fungal_KRE6_glucanase"/>
    <property type="match status" value="1"/>
</dbReference>
<feature type="compositionally biased region" description="Basic and acidic residues" evidence="12">
    <location>
        <begin position="1634"/>
        <end position="1645"/>
    </location>
</feature>
<evidence type="ECO:0000256" key="9">
    <source>
        <dbReference type="ARBA" id="ARBA00023136"/>
    </source>
</evidence>
<evidence type="ECO:0000256" key="14">
    <source>
        <dbReference type="SAM" id="SignalP"/>
    </source>
</evidence>
<evidence type="ECO:0000313" key="17">
    <source>
        <dbReference type="EMBL" id="THH05526.1"/>
    </source>
</evidence>
<feature type="region of interest" description="Disordered" evidence="12">
    <location>
        <begin position="117"/>
        <end position="161"/>
    </location>
</feature>
<accession>A0A4S4L2F1</accession>
<dbReference type="GO" id="GO:0019783">
    <property type="term" value="F:ubiquitin-like protein peptidase activity"/>
    <property type="evidence" value="ECO:0007669"/>
    <property type="project" value="UniProtKB-ARBA"/>
</dbReference>
<reference evidence="17 18" key="1">
    <citation type="submission" date="2019-02" db="EMBL/GenBank/DDBJ databases">
        <title>Genome sequencing of the rare red list fungi Phellinidium pouzarii.</title>
        <authorList>
            <person name="Buettner E."/>
            <person name="Kellner H."/>
        </authorList>
    </citation>
    <scope>NUCLEOTIDE SEQUENCE [LARGE SCALE GENOMIC DNA]</scope>
    <source>
        <strain evidence="17 18">DSM 108285</strain>
    </source>
</reference>
<name>A0A4S4L2F1_9AGAM</name>
<dbReference type="GO" id="GO:0015926">
    <property type="term" value="F:glucosidase activity"/>
    <property type="evidence" value="ECO:0007669"/>
    <property type="project" value="TreeGrafter"/>
</dbReference>
<dbReference type="GO" id="GO:0031505">
    <property type="term" value="P:fungal-type cell wall organization"/>
    <property type="evidence" value="ECO:0007669"/>
    <property type="project" value="UniProtKB-ARBA"/>
</dbReference>
<dbReference type="InterPro" id="IPR013320">
    <property type="entry name" value="ConA-like_dom_sf"/>
</dbReference>
<feature type="chain" id="PRO_5020951581" description="Ubiquitin-like protease family profile domain-containing protein" evidence="14">
    <location>
        <begin position="26"/>
        <end position="1945"/>
    </location>
</feature>
<evidence type="ECO:0000256" key="5">
    <source>
        <dbReference type="ARBA" id="ARBA00022692"/>
    </source>
</evidence>
<dbReference type="Pfam" id="PF03935">
    <property type="entry name" value="SKN1_KRE6_Sbg1"/>
    <property type="match status" value="1"/>
</dbReference>
<dbReference type="GO" id="GO:0006508">
    <property type="term" value="P:proteolysis"/>
    <property type="evidence" value="ECO:0007669"/>
    <property type="project" value="UniProtKB-KW"/>
</dbReference>
<keyword evidence="7" id="KW-0735">Signal-anchor</keyword>
<keyword evidence="11" id="KW-0961">Cell wall biogenesis/degradation</keyword>
<dbReference type="Gene3D" id="3.40.395.10">
    <property type="entry name" value="Adenoviral Proteinase, Chain A"/>
    <property type="match status" value="1"/>
</dbReference>